<dbReference type="Pfam" id="PF08929">
    <property type="entry name" value="PoNi_C"/>
    <property type="match status" value="1"/>
</dbReference>
<dbReference type="Proteomes" id="UP000014461">
    <property type="component" value="Unassembled WGS sequence"/>
</dbReference>
<dbReference type="STRING" id="1331007.AALB_0240"/>
<evidence type="ECO:0000313" key="2">
    <source>
        <dbReference type="EMBL" id="GAD00160.1"/>
    </source>
</evidence>
<name>R9PFK0_AGAAL</name>
<evidence type="ECO:0000313" key="3">
    <source>
        <dbReference type="Proteomes" id="UP000014461"/>
    </source>
</evidence>
<dbReference type="InterPro" id="IPR028983">
    <property type="entry name" value="PA2201-like_C"/>
</dbReference>
<dbReference type="SUPFAM" id="SSF140731">
    <property type="entry name" value="PA2201 C-terminal domain-like"/>
    <property type="match status" value="1"/>
</dbReference>
<reference evidence="2" key="1">
    <citation type="journal article" date="2013" name="Genome Announc.">
        <title>Draft Genome Sequence of Agarivorans albus Strain MKT 106T, an Agarolytic Marine Bacterium.</title>
        <authorList>
            <person name="Yasuike M."/>
            <person name="Nakamura Y."/>
            <person name="Kai W."/>
            <person name="Fujiwara A."/>
            <person name="Fukui Y."/>
            <person name="Satomi M."/>
            <person name="Sano M."/>
        </authorList>
    </citation>
    <scope>NUCLEOTIDE SEQUENCE [LARGE SCALE GENOMIC DNA]</scope>
</reference>
<evidence type="ECO:0000259" key="1">
    <source>
        <dbReference type="Pfam" id="PF08929"/>
    </source>
</evidence>
<organism evidence="2 3">
    <name type="scientific">Agarivorans albus MKT 106</name>
    <dbReference type="NCBI Taxonomy" id="1331007"/>
    <lineage>
        <taxon>Bacteria</taxon>
        <taxon>Pseudomonadati</taxon>
        <taxon>Pseudomonadota</taxon>
        <taxon>Gammaproteobacteria</taxon>
        <taxon>Alteromonadales</taxon>
        <taxon>Alteromonadaceae</taxon>
        <taxon>Agarivorans</taxon>
    </lineage>
</organism>
<dbReference type="InterPro" id="IPR015025">
    <property type="entry name" value="PoNi_C"/>
</dbReference>
<comment type="caution">
    <text evidence="2">The sequence shown here is derived from an EMBL/GenBank/DDBJ whole genome shotgun (WGS) entry which is preliminary data.</text>
</comment>
<gene>
    <name evidence="2" type="ORF">AALB_0240</name>
</gene>
<sequence length="264" mass="29788">MIRDQRRDEAYFSELLSDLDDALAETQQALDSGEFTSLSEQVDVAQQLYQLAIMRAVSHYSYGSDMASLKSSVLAILPYRQQLSATADKLPAAHQCYRHDFERLGGVGEACGSANVNRYVYALWWLALLVAVGAEKAHIQQALDIIGEQGNDALLDSIASRLVDTDRPMSPTVYYPTVYQPLLDAINSDGEVQAEHLNVFIRQWYDSLEDADWYDNHLCDCEFEYTDYYVGYWCFEASLVASLFCIPANAIREHVMVPVELLNN</sequence>
<feature type="domain" description="PoNi C-terminal" evidence="1">
    <location>
        <begin position="151"/>
        <end position="258"/>
    </location>
</feature>
<dbReference type="OrthoDB" id="6058444at2"/>
<proteinExistence type="predicted"/>
<keyword evidence="3" id="KW-1185">Reference proteome</keyword>
<protein>
    <recommendedName>
        <fullName evidence="1">PoNi C-terminal domain-containing protein</fullName>
    </recommendedName>
</protein>
<accession>R9PFK0</accession>
<dbReference type="AlphaFoldDB" id="R9PFK0"/>
<dbReference type="EMBL" id="BARX01000001">
    <property type="protein sequence ID" value="GAD00160.1"/>
    <property type="molecule type" value="Genomic_DNA"/>
</dbReference>
<dbReference type="RefSeq" id="WP_016399928.1">
    <property type="nucleotide sequence ID" value="NZ_BARX01000001.1"/>
</dbReference>
<dbReference type="Gene3D" id="1.10.3920.10">
    <property type="entry name" value="PA2201 C-terminal domain-like"/>
    <property type="match status" value="1"/>
</dbReference>